<dbReference type="AlphaFoldDB" id="A0A6I7HM45"/>
<dbReference type="PROSITE" id="PS50928">
    <property type="entry name" value="ABC_TM1"/>
    <property type="match status" value="1"/>
</dbReference>
<feature type="transmembrane region" description="Helical" evidence="5">
    <location>
        <begin position="183"/>
        <end position="209"/>
    </location>
</feature>
<keyword evidence="3 5" id="KW-1133">Transmembrane helix</keyword>
<protein>
    <submittedName>
        <fullName evidence="7">Peptide/nickel transport system permease protein</fullName>
    </submittedName>
</protein>
<dbReference type="InterPro" id="IPR000515">
    <property type="entry name" value="MetI-like"/>
</dbReference>
<comment type="similarity">
    <text evidence="5">Belongs to the binding-protein-dependent transport system permease family.</text>
</comment>
<dbReference type="EMBL" id="QPIX01000006">
    <property type="protein sequence ID" value="RCW23917.1"/>
    <property type="molecule type" value="Genomic_DNA"/>
</dbReference>
<dbReference type="Pfam" id="PF12911">
    <property type="entry name" value="OppC_N"/>
    <property type="match status" value="1"/>
</dbReference>
<feature type="transmembrane region" description="Helical" evidence="5">
    <location>
        <begin position="221"/>
        <end position="240"/>
    </location>
</feature>
<evidence type="ECO:0000256" key="3">
    <source>
        <dbReference type="ARBA" id="ARBA00022989"/>
    </source>
</evidence>
<dbReference type="PANTHER" id="PTHR43839">
    <property type="entry name" value="OPPC IN A BINDING PROTEIN-DEPENDENT TRANSPORT SYSTEM"/>
    <property type="match status" value="1"/>
</dbReference>
<dbReference type="GO" id="GO:0005886">
    <property type="term" value="C:plasma membrane"/>
    <property type="evidence" value="ECO:0007669"/>
    <property type="project" value="UniProtKB-SubCell"/>
</dbReference>
<dbReference type="CDD" id="cd06261">
    <property type="entry name" value="TM_PBP2"/>
    <property type="match status" value="1"/>
</dbReference>
<evidence type="ECO:0000313" key="7">
    <source>
        <dbReference type="EMBL" id="RCW23917.1"/>
    </source>
</evidence>
<feature type="transmembrane region" description="Helical" evidence="5">
    <location>
        <begin position="48"/>
        <end position="66"/>
    </location>
</feature>
<evidence type="ECO:0000313" key="8">
    <source>
        <dbReference type="Proteomes" id="UP000252582"/>
    </source>
</evidence>
<evidence type="ECO:0000256" key="4">
    <source>
        <dbReference type="ARBA" id="ARBA00023136"/>
    </source>
</evidence>
<comment type="caution">
    <text evidence="7">The sequence shown here is derived from an EMBL/GenBank/DDBJ whole genome shotgun (WGS) entry which is preliminary data.</text>
</comment>
<accession>A0A6I7HM45</accession>
<dbReference type="PANTHER" id="PTHR43839:SF3">
    <property type="entry name" value="OLIGOPEPTIDE ABC TRANSPORTER, PERMEASE PROTEIN"/>
    <property type="match status" value="1"/>
</dbReference>
<sequence>MTDTGTYPTTDMLIESPPLAVFDEAKADASYTAKPWKLVWWRFRQHKLAVVSLVFMTCLGFLAIFADFMSPYTPNTINRINTFTPPSVVRVLHEGRLQRPFVYAVKRSRDPETARVIYAEDRSKVLPIRFFVEGETYRFLGLVETKLHFFGVDDRRQKISLMGTDSLGRDLFSRLLYGARVTLSAGLIGVAFSFVLGLALGAVSGYYGGWIDAAIQRLMEFIRSIPTIPLWMGLAAALPISWDPLFVYVLITIILSLIGWTHLARVVRGRFLSLKSEDYVMAARLAGASEYRIVTRHMLPAMTSYIIAAVTLAIPEMILGETALSFLGLGLRPPVVSWGVLLQDAQNLRTISLAPWLLAPGAAVVLVVLAFNFIGDGLRDAADPYGH</sequence>
<feature type="transmembrane region" description="Helical" evidence="5">
    <location>
        <begin position="246"/>
        <end position="267"/>
    </location>
</feature>
<organism evidence="7 8">
    <name type="scientific">Ciceribacter lividus</name>
    <dbReference type="NCBI Taxonomy" id="1197950"/>
    <lineage>
        <taxon>Bacteria</taxon>
        <taxon>Pseudomonadati</taxon>
        <taxon>Pseudomonadota</taxon>
        <taxon>Alphaproteobacteria</taxon>
        <taxon>Hyphomicrobiales</taxon>
        <taxon>Rhizobiaceae</taxon>
        <taxon>Ciceribacter</taxon>
    </lineage>
</organism>
<dbReference type="InterPro" id="IPR025966">
    <property type="entry name" value="OppC_N"/>
</dbReference>
<evidence type="ECO:0000256" key="2">
    <source>
        <dbReference type="ARBA" id="ARBA00022692"/>
    </source>
</evidence>
<dbReference type="GO" id="GO:0055085">
    <property type="term" value="P:transmembrane transport"/>
    <property type="evidence" value="ECO:0007669"/>
    <property type="project" value="InterPro"/>
</dbReference>
<feature type="domain" description="ABC transmembrane type-1" evidence="6">
    <location>
        <begin position="179"/>
        <end position="375"/>
    </location>
</feature>
<gene>
    <name evidence="7" type="ORF">DFR48_10639</name>
</gene>
<name>A0A6I7HM45_9HYPH</name>
<dbReference type="SUPFAM" id="SSF161098">
    <property type="entry name" value="MetI-like"/>
    <property type="match status" value="1"/>
</dbReference>
<feature type="transmembrane region" description="Helical" evidence="5">
    <location>
        <begin position="351"/>
        <end position="374"/>
    </location>
</feature>
<feature type="transmembrane region" description="Helical" evidence="5">
    <location>
        <begin position="305"/>
        <end position="331"/>
    </location>
</feature>
<dbReference type="Pfam" id="PF00528">
    <property type="entry name" value="BPD_transp_1"/>
    <property type="match status" value="1"/>
</dbReference>
<evidence type="ECO:0000256" key="1">
    <source>
        <dbReference type="ARBA" id="ARBA00004651"/>
    </source>
</evidence>
<keyword evidence="5" id="KW-0813">Transport</keyword>
<keyword evidence="8" id="KW-1185">Reference proteome</keyword>
<reference evidence="7 8" key="1">
    <citation type="submission" date="2018-07" db="EMBL/GenBank/DDBJ databases">
        <title>Genomic Encyclopedia of Type Strains, Phase IV (KMG-IV): sequencing the most valuable type-strain genomes for metagenomic binning, comparative biology and taxonomic classification.</title>
        <authorList>
            <person name="Goeker M."/>
        </authorList>
    </citation>
    <scope>NUCLEOTIDE SEQUENCE [LARGE SCALE GENOMIC DNA]</scope>
    <source>
        <strain evidence="7 8">DSM 25528</strain>
    </source>
</reference>
<evidence type="ECO:0000256" key="5">
    <source>
        <dbReference type="RuleBase" id="RU363032"/>
    </source>
</evidence>
<proteinExistence type="inferred from homology"/>
<keyword evidence="4 5" id="KW-0472">Membrane</keyword>
<comment type="subcellular location">
    <subcellularLocation>
        <location evidence="1 5">Cell membrane</location>
        <topology evidence="1 5">Multi-pass membrane protein</topology>
    </subcellularLocation>
</comment>
<keyword evidence="2 5" id="KW-0812">Transmembrane</keyword>
<dbReference type="InterPro" id="IPR035906">
    <property type="entry name" value="MetI-like_sf"/>
</dbReference>
<evidence type="ECO:0000259" key="6">
    <source>
        <dbReference type="PROSITE" id="PS50928"/>
    </source>
</evidence>
<dbReference type="Gene3D" id="1.10.3720.10">
    <property type="entry name" value="MetI-like"/>
    <property type="match status" value="1"/>
</dbReference>
<dbReference type="Proteomes" id="UP000252582">
    <property type="component" value="Unassembled WGS sequence"/>
</dbReference>